<keyword evidence="1" id="KW-0472">Membrane</keyword>
<keyword evidence="3" id="KW-1185">Reference proteome</keyword>
<evidence type="ECO:0000313" key="2">
    <source>
        <dbReference type="EMBL" id="MFC6770946.1"/>
    </source>
</evidence>
<keyword evidence="1" id="KW-0812">Transmembrane</keyword>
<accession>A0ABD5T446</accession>
<organism evidence="2 3">
    <name type="scientific">Halorubrum pallidum</name>
    <dbReference type="NCBI Taxonomy" id="1526114"/>
    <lineage>
        <taxon>Archaea</taxon>
        <taxon>Methanobacteriati</taxon>
        <taxon>Methanobacteriota</taxon>
        <taxon>Stenosarchaea group</taxon>
        <taxon>Halobacteria</taxon>
        <taxon>Halobacteriales</taxon>
        <taxon>Haloferacaceae</taxon>
        <taxon>Halorubrum</taxon>
    </lineage>
</organism>
<dbReference type="Proteomes" id="UP001596274">
    <property type="component" value="Unassembled WGS sequence"/>
</dbReference>
<protein>
    <recommendedName>
        <fullName evidence="4">Transporter</fullName>
    </recommendedName>
</protein>
<sequence>MRLSTLLVAIGILVFVLPLPGTFVLGAILILAGIVARLLGA</sequence>
<keyword evidence="1" id="KW-1133">Transmembrane helix</keyword>
<reference evidence="2 3" key="1">
    <citation type="journal article" date="2019" name="Int. J. Syst. Evol. Microbiol.">
        <title>The Global Catalogue of Microorganisms (GCM) 10K type strain sequencing project: providing services to taxonomists for standard genome sequencing and annotation.</title>
        <authorList>
            <consortium name="The Broad Institute Genomics Platform"/>
            <consortium name="The Broad Institute Genome Sequencing Center for Infectious Disease"/>
            <person name="Wu L."/>
            <person name="Ma J."/>
        </authorList>
    </citation>
    <scope>NUCLEOTIDE SEQUENCE [LARGE SCALE GENOMIC DNA]</scope>
    <source>
        <strain evidence="2 3">PJ61</strain>
    </source>
</reference>
<comment type="caution">
    <text evidence="2">The sequence shown here is derived from an EMBL/GenBank/DDBJ whole genome shotgun (WGS) entry which is preliminary data.</text>
</comment>
<evidence type="ECO:0000313" key="3">
    <source>
        <dbReference type="Proteomes" id="UP001596274"/>
    </source>
</evidence>
<gene>
    <name evidence="2" type="ORF">ACFQDD_05355</name>
</gene>
<dbReference type="AlphaFoldDB" id="A0ABD5T446"/>
<proteinExistence type="predicted"/>
<dbReference type="EMBL" id="JBHSWT010000207">
    <property type="protein sequence ID" value="MFC6770946.1"/>
    <property type="molecule type" value="Genomic_DNA"/>
</dbReference>
<evidence type="ECO:0000256" key="1">
    <source>
        <dbReference type="SAM" id="Phobius"/>
    </source>
</evidence>
<name>A0ABD5T446_9EURY</name>
<evidence type="ECO:0008006" key="4">
    <source>
        <dbReference type="Google" id="ProtNLM"/>
    </source>
</evidence>
<feature type="transmembrane region" description="Helical" evidence="1">
    <location>
        <begin position="6"/>
        <end position="39"/>
    </location>
</feature>